<dbReference type="AlphaFoldDB" id="A0A517SA38"/>
<dbReference type="SUPFAM" id="SSF50156">
    <property type="entry name" value="PDZ domain-like"/>
    <property type="match status" value="1"/>
</dbReference>
<feature type="chain" id="PRO_5021958245" description="PDZ domain-containing protein" evidence="1">
    <location>
        <begin position="26"/>
        <end position="438"/>
    </location>
</feature>
<sequence length="438" mass="47818" precursor="true">MTLKTCWSMLAAAAVSTLVASPAQAVDPNLGSGVGNPYGIAPYNYNGTTAPVAYDRYGNIISGTPVDGVQSLTIPTRIAMPNYTVGGNVPVSPISTIGSDLRLNPGLLPPTSQQQPRWKLGVYSKDTDTGVRIIQIVNGSAAHRAGLEANDLIISVGGYQVGYVNGQLYDCATEFERSANEQGWVSMLVMDSRSGRLRNLPVQLESRYSRLTGSIVLNGGGQLPPGSYAVVELQEILRPGMPPVVLNQCRVDNPTGYQIPFALNFDPQQVDTRRTYVLTGRVMASNQTIYAPRNTVQVLAPNMPQNVQLAFDRVGGGGVIGPYAQNAQLAQILALYEQYLYRQPTYQERAVWEADLARGTSLNEVKASIFGQNQFFNDCDRDERVYINRLHEINLNRPARPEELAYWMDVYNQRNGVRALVAQDFLNAIGGQATGRAN</sequence>
<dbReference type="SMART" id="SM00228">
    <property type="entry name" value="PDZ"/>
    <property type="match status" value="1"/>
</dbReference>
<dbReference type="EMBL" id="CP036271">
    <property type="protein sequence ID" value="QDT52946.1"/>
    <property type="molecule type" value="Genomic_DNA"/>
</dbReference>
<evidence type="ECO:0000313" key="4">
    <source>
        <dbReference type="Proteomes" id="UP000315700"/>
    </source>
</evidence>
<gene>
    <name evidence="3" type="ORF">Pan44_09600</name>
</gene>
<organism evidence="3 4">
    <name type="scientific">Caulifigura coniformis</name>
    <dbReference type="NCBI Taxonomy" id="2527983"/>
    <lineage>
        <taxon>Bacteria</taxon>
        <taxon>Pseudomonadati</taxon>
        <taxon>Planctomycetota</taxon>
        <taxon>Planctomycetia</taxon>
        <taxon>Planctomycetales</taxon>
        <taxon>Planctomycetaceae</taxon>
        <taxon>Caulifigura</taxon>
    </lineage>
</organism>
<evidence type="ECO:0000256" key="1">
    <source>
        <dbReference type="SAM" id="SignalP"/>
    </source>
</evidence>
<feature type="signal peptide" evidence="1">
    <location>
        <begin position="1"/>
        <end position="25"/>
    </location>
</feature>
<dbReference type="InParanoid" id="A0A517SA38"/>
<dbReference type="InterPro" id="IPR001478">
    <property type="entry name" value="PDZ"/>
</dbReference>
<dbReference type="OrthoDB" id="265657at2"/>
<keyword evidence="4" id="KW-1185">Reference proteome</keyword>
<dbReference type="InterPro" id="IPR039366">
    <property type="entry name" value="Pilotin"/>
</dbReference>
<keyword evidence="1" id="KW-0732">Signal</keyword>
<reference evidence="3 4" key="1">
    <citation type="submission" date="2019-02" db="EMBL/GenBank/DDBJ databases">
        <title>Deep-cultivation of Planctomycetes and their phenomic and genomic characterization uncovers novel biology.</title>
        <authorList>
            <person name="Wiegand S."/>
            <person name="Jogler M."/>
            <person name="Boedeker C."/>
            <person name="Pinto D."/>
            <person name="Vollmers J."/>
            <person name="Rivas-Marin E."/>
            <person name="Kohn T."/>
            <person name="Peeters S.H."/>
            <person name="Heuer A."/>
            <person name="Rast P."/>
            <person name="Oberbeckmann S."/>
            <person name="Bunk B."/>
            <person name="Jeske O."/>
            <person name="Meyerdierks A."/>
            <person name="Storesund J.E."/>
            <person name="Kallscheuer N."/>
            <person name="Luecker S."/>
            <person name="Lage O.M."/>
            <person name="Pohl T."/>
            <person name="Merkel B.J."/>
            <person name="Hornburger P."/>
            <person name="Mueller R.-W."/>
            <person name="Bruemmer F."/>
            <person name="Labrenz M."/>
            <person name="Spormann A.M."/>
            <person name="Op den Camp H."/>
            <person name="Overmann J."/>
            <person name="Amann R."/>
            <person name="Jetten M.S.M."/>
            <person name="Mascher T."/>
            <person name="Medema M.H."/>
            <person name="Devos D.P."/>
            <person name="Kaster A.-K."/>
            <person name="Ovreas L."/>
            <person name="Rohde M."/>
            <person name="Galperin M.Y."/>
            <person name="Jogler C."/>
        </authorList>
    </citation>
    <scope>NUCLEOTIDE SEQUENCE [LARGE SCALE GENOMIC DNA]</scope>
    <source>
        <strain evidence="3 4">Pan44</strain>
    </source>
</reference>
<protein>
    <recommendedName>
        <fullName evidence="2">PDZ domain-containing protein</fullName>
    </recommendedName>
</protein>
<name>A0A517SA38_9PLAN</name>
<dbReference type="Proteomes" id="UP000315700">
    <property type="component" value="Chromosome"/>
</dbReference>
<dbReference type="Gene3D" id="2.30.42.10">
    <property type="match status" value="1"/>
</dbReference>
<dbReference type="InterPro" id="IPR036034">
    <property type="entry name" value="PDZ_sf"/>
</dbReference>
<accession>A0A517SA38</accession>
<dbReference type="Pfam" id="PF09619">
    <property type="entry name" value="YscW"/>
    <property type="match status" value="1"/>
</dbReference>
<dbReference type="KEGG" id="ccos:Pan44_09600"/>
<dbReference type="RefSeq" id="WP_145027732.1">
    <property type="nucleotide sequence ID" value="NZ_CP036271.1"/>
</dbReference>
<proteinExistence type="predicted"/>
<dbReference type="Pfam" id="PF00595">
    <property type="entry name" value="PDZ"/>
    <property type="match status" value="1"/>
</dbReference>
<feature type="domain" description="PDZ" evidence="2">
    <location>
        <begin position="118"/>
        <end position="193"/>
    </location>
</feature>
<evidence type="ECO:0000313" key="3">
    <source>
        <dbReference type="EMBL" id="QDT52946.1"/>
    </source>
</evidence>
<evidence type="ECO:0000259" key="2">
    <source>
        <dbReference type="SMART" id="SM00228"/>
    </source>
</evidence>